<gene>
    <name evidence="1" type="ORF">I314_05506</name>
</gene>
<proteinExistence type="predicted"/>
<sequence>MNIANGHVNSTQPSLQLVPQFPHKDNTQITFIDYRLNIKHHDDEPFRF</sequence>
<reference evidence="1 2" key="1">
    <citation type="submission" date="2015-01" db="EMBL/GenBank/DDBJ databases">
        <title>The Genome Sequence of Cryptococcus gattii CA1873.</title>
        <authorList>
            <consortium name="The Broad Institute Genomics Platform"/>
            <person name="Cuomo C."/>
            <person name="Litvintseva A."/>
            <person name="Chen Y."/>
            <person name="Heitman J."/>
            <person name="Sun S."/>
            <person name="Springer D."/>
            <person name="Dromer F."/>
            <person name="Young S."/>
            <person name="Zeng Q."/>
            <person name="Gargeya S."/>
            <person name="Abouelleil A."/>
            <person name="Alvarado L."/>
            <person name="Chapman S.B."/>
            <person name="Gainer-Dewar J."/>
            <person name="Goldberg J."/>
            <person name="Griggs A."/>
            <person name="Gujja S."/>
            <person name="Hansen M."/>
            <person name="Howarth C."/>
            <person name="Imamovic A."/>
            <person name="Larimer J."/>
            <person name="Murphy C."/>
            <person name="Naylor J."/>
            <person name="Pearson M."/>
            <person name="Priest M."/>
            <person name="Roberts A."/>
            <person name="Saif S."/>
            <person name="Shea T."/>
            <person name="Sykes S."/>
            <person name="Wortman J."/>
            <person name="Nusbaum C."/>
            <person name="Birren B."/>
        </authorList>
    </citation>
    <scope>NUCLEOTIDE SEQUENCE [LARGE SCALE GENOMIC DNA]</scope>
    <source>
        <strain evidence="1 2">CA1873</strain>
    </source>
</reference>
<keyword evidence="2" id="KW-1185">Reference proteome</keyword>
<protein>
    <submittedName>
        <fullName evidence="1">Uncharacterized protein</fullName>
    </submittedName>
</protein>
<name>A0ABR5B508_CRYGA</name>
<organism evidence="1 2">
    <name type="scientific">Cryptococcus bacillisporus CA1873</name>
    <dbReference type="NCBI Taxonomy" id="1296111"/>
    <lineage>
        <taxon>Eukaryota</taxon>
        <taxon>Fungi</taxon>
        <taxon>Dikarya</taxon>
        <taxon>Basidiomycota</taxon>
        <taxon>Agaricomycotina</taxon>
        <taxon>Tremellomycetes</taxon>
        <taxon>Tremellales</taxon>
        <taxon>Cryptococcaceae</taxon>
        <taxon>Cryptococcus</taxon>
        <taxon>Cryptococcus gattii species complex</taxon>
    </lineage>
</organism>
<dbReference type="EMBL" id="KN848904">
    <property type="protein sequence ID" value="KIR58667.1"/>
    <property type="molecule type" value="Genomic_DNA"/>
</dbReference>
<accession>A0ABR5B508</accession>
<dbReference type="Proteomes" id="UP000053800">
    <property type="component" value="Unassembled WGS sequence"/>
</dbReference>
<evidence type="ECO:0000313" key="1">
    <source>
        <dbReference type="EMBL" id="KIR58667.1"/>
    </source>
</evidence>
<evidence type="ECO:0000313" key="2">
    <source>
        <dbReference type="Proteomes" id="UP000053800"/>
    </source>
</evidence>